<evidence type="ECO:0000256" key="3">
    <source>
        <dbReference type="SAM" id="Phobius"/>
    </source>
</evidence>
<evidence type="ECO:0000259" key="4">
    <source>
        <dbReference type="PROSITE" id="PS50026"/>
    </source>
</evidence>
<feature type="region of interest" description="Disordered" evidence="2">
    <location>
        <begin position="1"/>
        <end position="118"/>
    </location>
</feature>
<keyword evidence="3" id="KW-0812">Transmembrane</keyword>
<accession>A0A8H6E7V5</accession>
<dbReference type="CDD" id="cd00054">
    <property type="entry name" value="EGF_CA"/>
    <property type="match status" value="1"/>
</dbReference>
<name>A0A8H6E7V5_PETAA</name>
<evidence type="ECO:0000313" key="5">
    <source>
        <dbReference type="EMBL" id="KAF5862666.1"/>
    </source>
</evidence>
<feature type="compositionally biased region" description="Basic and acidic residues" evidence="2">
    <location>
        <begin position="17"/>
        <end position="33"/>
    </location>
</feature>
<comment type="caution">
    <text evidence="1">Lacks conserved residue(s) required for the propagation of feature annotation.</text>
</comment>
<gene>
    <name evidence="5" type="ORF">ETB97_011304</name>
</gene>
<keyword evidence="3" id="KW-0472">Membrane</keyword>
<feature type="region of interest" description="Disordered" evidence="2">
    <location>
        <begin position="151"/>
        <end position="201"/>
    </location>
</feature>
<sequence>MLPESIAAPESDFTWTMERKGSVRRAREMLEAGRRHKPQMDAGVPPPPGDVANMAQWSLPTEDSRTNVTDPHVRHITPHGPPPQRPPRPDMPSPSVYSERSFPDVAPSPLHIKRPAPSFSQPRISVATEDLMRHSTVSSAASMASISDFPFPSQRLPADPTHRTVANLAPPPMGRPIIKRRSSVSPIPEELSDSKNSYGSSRVVPSWASAKAESEILGTYLDGVSDDDGDSGHASHGKNSALVRQASIGKRGQPSVCMIRRSTAESPIPPPEDLARARPATPGGHPPPAFSKEVSTDKAPFVLDIGPQSSDHAGSGALAKEMEVLPRAMLTMSDKRPGGRRPPPLNMGAVRAAEKRGSLTSLPDLIRRATKLASNLEHGRTASRNDLLGGGISRHPFGHQHRGSGSIKDILASFPPPAATPENGHSSWPFFFRRSTLHQLNSRESGPREAQEKGQKRSRRCCGMSLRLFVVLCVLLLILILIAVLVPIFVVAVPKHKASSAETGCAKSAPCENGGVSVSSGDVCSCVCANGFTGSRCTITGDASCTTTEIDDGSKSRNATMGSELPRLFEDSQNNFSIPLDSLTIMALFSQNDVSCTTENALVSFRNVPNSKARRALPNSLLQDEQESNSAPIPTATPTNTPTRTLAARGSTSTMNGIIFDGSEPTEVHGRPTSTTSSTTSESPVGTSTATATPTTIVSREALDFSRIAVLYIFEKTGTLDAALLSEEKLETYLSGSYSSSNRKYTIDLNKSGVKGIYTLNFDQFQITTPSGDVVGGK</sequence>
<feature type="domain" description="EGF-like" evidence="4">
    <location>
        <begin position="501"/>
        <end position="538"/>
    </location>
</feature>
<evidence type="ECO:0000256" key="1">
    <source>
        <dbReference type="PROSITE-ProRule" id="PRU00076"/>
    </source>
</evidence>
<dbReference type="EMBL" id="SPNV01000068">
    <property type="protein sequence ID" value="KAF5862666.1"/>
    <property type="molecule type" value="Genomic_DNA"/>
</dbReference>
<evidence type="ECO:0000313" key="6">
    <source>
        <dbReference type="Proteomes" id="UP000541154"/>
    </source>
</evidence>
<keyword evidence="6" id="KW-1185">Reference proteome</keyword>
<protein>
    <recommendedName>
        <fullName evidence="4">EGF-like domain-containing protein</fullName>
    </recommendedName>
</protein>
<dbReference type="AlphaFoldDB" id="A0A8H6E7V5"/>
<reference evidence="5 6" key="1">
    <citation type="submission" date="2019-04" db="EMBL/GenBank/DDBJ databases">
        <title>Aspergillus burnettii sp. nov., novel species from soil in southeast Queensland.</title>
        <authorList>
            <person name="Gilchrist C.L.M."/>
            <person name="Pitt J.I."/>
            <person name="Lange L."/>
            <person name="Lacey H.J."/>
            <person name="Vuong D."/>
            <person name="Midgley D.J."/>
            <person name="Greenfield P."/>
            <person name="Bradbury M."/>
            <person name="Lacey E."/>
            <person name="Busk P.K."/>
            <person name="Pilgaard B."/>
            <person name="Chooi Y.H."/>
            <person name="Piggott A.M."/>
        </authorList>
    </citation>
    <scope>NUCLEOTIDE SEQUENCE [LARGE SCALE GENOMIC DNA]</scope>
    <source>
        <strain evidence="5 6">FRR 5400</strain>
    </source>
</reference>
<dbReference type="PROSITE" id="PS00022">
    <property type="entry name" value="EGF_1"/>
    <property type="match status" value="1"/>
</dbReference>
<evidence type="ECO:0000256" key="2">
    <source>
        <dbReference type="SAM" id="MobiDB-lite"/>
    </source>
</evidence>
<proteinExistence type="predicted"/>
<feature type="transmembrane region" description="Helical" evidence="3">
    <location>
        <begin position="468"/>
        <end position="493"/>
    </location>
</feature>
<feature type="disulfide bond" evidence="1">
    <location>
        <begin position="528"/>
        <end position="537"/>
    </location>
</feature>
<feature type="region of interest" description="Disordered" evidence="2">
    <location>
        <begin position="621"/>
        <end position="693"/>
    </location>
</feature>
<keyword evidence="1" id="KW-1015">Disulfide bond</keyword>
<dbReference type="InterPro" id="IPR000742">
    <property type="entry name" value="EGF"/>
</dbReference>
<feature type="compositionally biased region" description="Pro residues" evidence="2">
    <location>
        <begin position="79"/>
        <end position="92"/>
    </location>
</feature>
<comment type="caution">
    <text evidence="5">The sequence shown here is derived from an EMBL/GenBank/DDBJ whole genome shotgun (WGS) entry which is preliminary data.</text>
</comment>
<dbReference type="Proteomes" id="UP000541154">
    <property type="component" value="Unassembled WGS sequence"/>
</dbReference>
<keyword evidence="1" id="KW-0245">EGF-like domain</keyword>
<feature type="compositionally biased region" description="Low complexity" evidence="2">
    <location>
        <begin position="631"/>
        <end position="648"/>
    </location>
</feature>
<dbReference type="PROSITE" id="PS50026">
    <property type="entry name" value="EGF_3"/>
    <property type="match status" value="1"/>
</dbReference>
<organism evidence="5 6">
    <name type="scientific">Petromyces alliaceus</name>
    <name type="common">Aspergillus alliaceus</name>
    <dbReference type="NCBI Taxonomy" id="209559"/>
    <lineage>
        <taxon>Eukaryota</taxon>
        <taxon>Fungi</taxon>
        <taxon>Dikarya</taxon>
        <taxon>Ascomycota</taxon>
        <taxon>Pezizomycotina</taxon>
        <taxon>Eurotiomycetes</taxon>
        <taxon>Eurotiomycetidae</taxon>
        <taxon>Eurotiales</taxon>
        <taxon>Aspergillaceae</taxon>
        <taxon>Aspergillus</taxon>
        <taxon>Aspergillus subgen. Circumdati</taxon>
    </lineage>
</organism>
<feature type="region of interest" description="Disordered" evidence="2">
    <location>
        <begin position="223"/>
        <end position="293"/>
    </location>
</feature>
<feature type="compositionally biased region" description="Polar residues" evidence="2">
    <location>
        <begin position="55"/>
        <end position="69"/>
    </location>
</feature>
<dbReference type="PANTHER" id="PTHR17178:SF0">
    <property type="entry name" value="SERGLYCIN"/>
    <property type="match status" value="1"/>
</dbReference>
<dbReference type="Gene3D" id="2.10.25.10">
    <property type="entry name" value="Laminin"/>
    <property type="match status" value="1"/>
</dbReference>
<feature type="compositionally biased region" description="Low complexity" evidence="2">
    <location>
        <begin position="673"/>
        <end position="693"/>
    </location>
</feature>
<keyword evidence="3" id="KW-1133">Transmembrane helix</keyword>
<dbReference type="PANTHER" id="PTHR17178">
    <property type="entry name" value="SECRETORY GRANULE PROTEOGLYCAN CORE PROTEIN"/>
    <property type="match status" value="1"/>
</dbReference>
<dbReference type="PROSITE" id="PS01186">
    <property type="entry name" value="EGF_2"/>
    <property type="match status" value="1"/>
</dbReference>